<dbReference type="AlphaFoldDB" id="A0A9Q3V9K7"/>
<dbReference type="EMBL" id="JAAMYB010000004">
    <property type="protein sequence ID" value="MCD3194909.1"/>
    <property type="molecule type" value="Genomic_DNA"/>
</dbReference>
<dbReference type="SUPFAM" id="SSF52540">
    <property type="entry name" value="P-loop containing nucleoside triphosphate hydrolases"/>
    <property type="match status" value="1"/>
</dbReference>
<dbReference type="RefSeq" id="WP_003381157.1">
    <property type="nucleotide sequence ID" value="NZ_JAAMYB010000004.1"/>
</dbReference>
<comment type="caution">
    <text evidence="1">The sequence shown here is derived from an EMBL/GenBank/DDBJ whole genome shotgun (WGS) entry which is preliminary data.</text>
</comment>
<evidence type="ECO:0000313" key="1">
    <source>
        <dbReference type="EMBL" id="MCD3194909.1"/>
    </source>
</evidence>
<name>A0A9Q3V9K7_CLOBO</name>
<dbReference type="Gene3D" id="3.40.50.300">
    <property type="entry name" value="P-loop containing nucleotide triphosphate hydrolases"/>
    <property type="match status" value="1"/>
</dbReference>
<sequence>MNKPKIILVLGQSASGKSTLIEEMEWYGYKAVQSYTTRPKRTKDEKGHIFVKESDYTFIQDNKTDEDRIYDKLGNEVNIVAYTYFNENHYWATMDQVVGSTYYIIDKAGVDDFIDKVGDKVDCKIVYITVPFFTRIKRLIKRDGLVRGISRLINDFKMFRELKYDERIINKDLERSVQELRIITEKFIKSKEKCDEILKDIEDEIVIVSGKASGADSLGERYAKEKGYIIEEYPAKWNDLNAIPCRIKVNRYGREYNALAGMNRNKDMVNASDIAIGFWDGKSKGTTNSISLAKKKGIRLEIIKY</sequence>
<dbReference type="InterPro" id="IPR027417">
    <property type="entry name" value="P-loop_NTPase"/>
</dbReference>
<protein>
    <submittedName>
        <fullName evidence="1">DUF2493 domain-containing protein</fullName>
    </submittedName>
</protein>
<reference evidence="1" key="2">
    <citation type="journal article" date="2021" name="Microorganisms">
        <title>Extensive Genome Exploration of Clostridium botulinum Group III Field Strains.</title>
        <authorList>
            <person name="Fillo S."/>
            <person name="Giordani F."/>
            <person name="Tonon E."/>
            <person name="Drigo I."/>
            <person name="Anselmo A."/>
            <person name="Fortunato A."/>
            <person name="Lista F."/>
            <person name="Bano L."/>
        </authorList>
    </citation>
    <scope>NUCLEOTIDE SEQUENCE</scope>
    <source>
        <strain evidence="1">IZSVe-TV_9877_3_12</strain>
    </source>
</reference>
<organism evidence="1 2">
    <name type="scientific">Clostridium botulinum C</name>
    <dbReference type="NCBI Taxonomy" id="36828"/>
    <lineage>
        <taxon>Bacteria</taxon>
        <taxon>Bacillati</taxon>
        <taxon>Bacillota</taxon>
        <taxon>Clostridia</taxon>
        <taxon>Eubacteriales</taxon>
        <taxon>Clostridiaceae</taxon>
        <taxon>Clostridium</taxon>
    </lineage>
</organism>
<evidence type="ECO:0000313" key="2">
    <source>
        <dbReference type="Proteomes" id="UP000813637"/>
    </source>
</evidence>
<proteinExistence type="predicted"/>
<dbReference type="Proteomes" id="UP000813637">
    <property type="component" value="Unassembled WGS sequence"/>
</dbReference>
<reference evidence="1" key="1">
    <citation type="submission" date="2020-02" db="EMBL/GenBank/DDBJ databases">
        <authorList>
            <person name="Fillo S."/>
            <person name="Giordani F."/>
            <person name="Tonon E."/>
            <person name="Drigo I."/>
            <person name="Anselmo A."/>
            <person name="Fortunato A."/>
            <person name="Bano L."/>
            <person name="Lista F."/>
        </authorList>
    </citation>
    <scope>NUCLEOTIDE SEQUENCE</scope>
    <source>
        <strain evidence="1">IZSVe-TV_9877_3_12</strain>
    </source>
</reference>
<accession>A0A9Q3V9K7</accession>
<gene>
    <name evidence="1" type="ORF">G8S53_06345</name>
</gene>